<dbReference type="AlphaFoldDB" id="D7E2Q0"/>
<protein>
    <submittedName>
        <fullName evidence="1">Uncharacterized protein</fullName>
    </submittedName>
</protein>
<dbReference type="HOGENOM" id="CLU_177503_2_1_3"/>
<gene>
    <name evidence="1" type="ordered locus">Aazo_1070</name>
</gene>
<dbReference type="EMBL" id="CP002059">
    <property type="protein sequence ID" value="ADI63427.1"/>
    <property type="molecule type" value="Genomic_DNA"/>
</dbReference>
<sequence length="57" mass="6540">MEEQRQIQLKFVSNMQLKLLNSTQDAVQPLRNIMDELSKEAQAQGLTPEILDSILQN</sequence>
<name>D7E2Q0_NOSA0</name>
<reference evidence="1 2" key="1">
    <citation type="journal article" date="2010" name="PLoS ONE">
        <title>Genome erosion in a nitrogen-fixing vertically transmitted endosymbiotic multicellular cyanobacterium.</title>
        <authorList>
            <person name="Ran L."/>
            <person name="Larsson J."/>
            <person name="Vigil-Stenman T."/>
            <person name="Nylander J.A."/>
            <person name="Ininbergs K."/>
            <person name="Zheng W.W."/>
            <person name="Lapidus A."/>
            <person name="Lowry S."/>
            <person name="Haselkorn R."/>
            <person name="Bergman B."/>
        </authorList>
    </citation>
    <scope>NUCLEOTIDE SEQUENCE [LARGE SCALE GENOMIC DNA]</scope>
    <source>
        <strain evidence="1 2">0708</strain>
    </source>
</reference>
<dbReference type="RefSeq" id="WP_013190445.1">
    <property type="nucleotide sequence ID" value="NC_014248.1"/>
</dbReference>
<dbReference type="Proteomes" id="UP000001511">
    <property type="component" value="Chromosome"/>
</dbReference>
<accession>D7E2Q0</accession>
<evidence type="ECO:0000313" key="1">
    <source>
        <dbReference type="EMBL" id="ADI63427.1"/>
    </source>
</evidence>
<keyword evidence="2" id="KW-1185">Reference proteome</keyword>
<organism evidence="1 2">
    <name type="scientific">Nostoc azollae (strain 0708)</name>
    <name type="common">Anabaena azollae (strain 0708)</name>
    <dbReference type="NCBI Taxonomy" id="551115"/>
    <lineage>
        <taxon>Bacteria</taxon>
        <taxon>Bacillati</taxon>
        <taxon>Cyanobacteriota</taxon>
        <taxon>Cyanophyceae</taxon>
        <taxon>Nostocales</taxon>
        <taxon>Nostocaceae</taxon>
        <taxon>Trichormus</taxon>
    </lineage>
</organism>
<evidence type="ECO:0000313" key="2">
    <source>
        <dbReference type="Proteomes" id="UP000001511"/>
    </source>
</evidence>
<dbReference type="KEGG" id="naz:Aazo_1070"/>
<dbReference type="STRING" id="551115.Aazo_1070"/>
<proteinExistence type="predicted"/>